<dbReference type="Proteomes" id="UP000446866">
    <property type="component" value="Unassembled WGS sequence"/>
</dbReference>
<evidence type="ECO:0000313" key="3">
    <source>
        <dbReference type="Proteomes" id="UP000446866"/>
    </source>
</evidence>
<reference evidence="2 3" key="1">
    <citation type="submission" date="2018-08" db="EMBL/GenBank/DDBJ databases">
        <title>Murine metabolic-syndrome-specific gut microbial biobank.</title>
        <authorList>
            <person name="Liu C."/>
        </authorList>
    </citation>
    <scope>NUCLEOTIDE SEQUENCE [LARGE SCALE GENOMIC DNA]</scope>
    <source>
        <strain evidence="2 3">28</strain>
    </source>
</reference>
<dbReference type="EMBL" id="QXWK01000003">
    <property type="protein sequence ID" value="NBH60513.1"/>
    <property type="molecule type" value="Genomic_DNA"/>
</dbReference>
<name>A0A845QIB1_9FIRM</name>
<comment type="caution">
    <text evidence="2">The sequence shown here is derived from an EMBL/GenBank/DDBJ whole genome shotgun (WGS) entry which is preliminary data.</text>
</comment>
<feature type="domain" description="CpXC" evidence="1">
    <location>
        <begin position="24"/>
        <end position="145"/>
    </location>
</feature>
<dbReference type="Pfam" id="PF14353">
    <property type="entry name" value="CpXC"/>
    <property type="match status" value="1"/>
</dbReference>
<evidence type="ECO:0000259" key="1">
    <source>
        <dbReference type="Pfam" id="PF14353"/>
    </source>
</evidence>
<organism evidence="2 3">
    <name type="scientific">Anaerotruncus colihominis</name>
    <dbReference type="NCBI Taxonomy" id="169435"/>
    <lineage>
        <taxon>Bacteria</taxon>
        <taxon>Bacillati</taxon>
        <taxon>Bacillota</taxon>
        <taxon>Clostridia</taxon>
        <taxon>Eubacteriales</taxon>
        <taxon>Oscillospiraceae</taxon>
        <taxon>Anaerotruncus</taxon>
    </lineage>
</organism>
<accession>A0A845QIB1</accession>
<evidence type="ECO:0000313" key="2">
    <source>
        <dbReference type="EMBL" id="NBH60513.1"/>
    </source>
</evidence>
<dbReference type="AlphaFoldDB" id="A0A845QIB1"/>
<dbReference type="InterPro" id="IPR025682">
    <property type="entry name" value="CpXC_dom"/>
</dbReference>
<keyword evidence="3" id="KW-1185">Reference proteome</keyword>
<sequence length="230" mass="26967">MWKSLRTWNKYQLKRWIMEREKFKCPGCGEEIMMDIHEFVDVCVEPSYKEKVMNGSFFLAKCPKCGDETLAEYPMMYMDPDRKLTIYMAPEHDNSLLAQLNSLELPESSVDAEAVFRVVKDGGELLEKILIFDGGRDDRIIELYKALVYENIKGEWPKVRREDLLYYLDGEEDYFIIWDYTNAMGEQLTVNLDEELYGQLERDYLKSLSVPAGKYAEVNAAWLSERVDVE</sequence>
<gene>
    <name evidence="2" type="ORF">D0435_02335</name>
</gene>
<protein>
    <recommendedName>
        <fullName evidence="1">CpXC domain-containing protein</fullName>
    </recommendedName>
</protein>
<proteinExistence type="predicted"/>